<dbReference type="PANTHER" id="PTHR43103">
    <property type="entry name" value="NUCLEOSIDE-DIPHOSPHATE-SUGAR EPIMERASE"/>
    <property type="match status" value="1"/>
</dbReference>
<reference evidence="6 7" key="1">
    <citation type="submission" date="2018-07" db="EMBL/GenBank/DDBJ databases">
        <title>Complete genome sequence of a Pseudomonas plecoglossicida strain pathogenic to the marine fish, Larimichthys crocea.</title>
        <authorList>
            <person name="Tao Z."/>
        </authorList>
    </citation>
    <scope>NUCLEOTIDE SEQUENCE [LARGE SCALE GENOMIC DNA]</scope>
    <source>
        <strain evidence="6 7">XSDHY-P</strain>
    </source>
</reference>
<feature type="binding site" evidence="4">
    <location>
        <position position="190"/>
    </location>
    <ligand>
        <name>substrate</name>
    </ligand>
</feature>
<gene>
    <name evidence="6" type="primary">rfaD</name>
    <name evidence="4" type="synonym">hldD</name>
    <name evidence="6" type="ORF">DVB73_02835</name>
</gene>
<evidence type="ECO:0000313" key="6">
    <source>
        <dbReference type="EMBL" id="AXM98943.1"/>
    </source>
</evidence>
<feature type="active site" description="Proton acceptor" evidence="4">
    <location>
        <position position="188"/>
    </location>
</feature>
<evidence type="ECO:0000256" key="3">
    <source>
        <dbReference type="ARBA" id="ARBA00023277"/>
    </source>
</evidence>
<feature type="active site" description="Proton acceptor" evidence="4">
    <location>
        <position position="150"/>
    </location>
</feature>
<dbReference type="PANTHER" id="PTHR43103:SF3">
    <property type="entry name" value="ADP-L-GLYCERO-D-MANNO-HEPTOSE-6-EPIMERASE"/>
    <property type="match status" value="1"/>
</dbReference>
<dbReference type="InterPro" id="IPR011912">
    <property type="entry name" value="Heptose_epim"/>
</dbReference>
<feature type="binding site" evidence="4">
    <location>
        <position position="180"/>
    </location>
    <ligand>
        <name>NADP(+)</name>
        <dbReference type="ChEBI" id="CHEBI:58349"/>
    </ligand>
</feature>
<name>A0AAD0R224_PSEDL</name>
<comment type="catalytic activity">
    <reaction evidence="4">
        <text>ADP-D-glycero-beta-D-manno-heptose = ADP-L-glycero-beta-D-manno-heptose</text>
        <dbReference type="Rhea" id="RHEA:17577"/>
        <dbReference type="ChEBI" id="CHEBI:59967"/>
        <dbReference type="ChEBI" id="CHEBI:61506"/>
        <dbReference type="EC" id="5.1.3.20"/>
    </reaction>
</comment>
<evidence type="ECO:0000256" key="4">
    <source>
        <dbReference type="HAMAP-Rule" id="MF_01601"/>
    </source>
</evidence>
<dbReference type="GO" id="GO:0008712">
    <property type="term" value="F:ADP-glyceromanno-heptose 6-epimerase activity"/>
    <property type="evidence" value="ECO:0007669"/>
    <property type="project" value="UniProtKB-UniRule"/>
</dbReference>
<comment type="subunit">
    <text evidence="4">Homopentamer.</text>
</comment>
<feature type="binding site" evidence="4">
    <location>
        <position position="179"/>
    </location>
    <ligand>
        <name>substrate</name>
    </ligand>
</feature>
<protein>
    <recommendedName>
        <fullName evidence="4">ADP-L-glycero-D-manno-heptose-6-epimerase</fullName>
        <ecNumber evidence="4">5.1.3.20</ecNumber>
    </recommendedName>
    <alternativeName>
        <fullName evidence="4">ADP-L-glycero-beta-D-manno-heptose-6-epimerase</fullName>
        <shortName evidence="4">ADP-glyceromanno-heptose 6-epimerase</shortName>
        <shortName evidence="4">ADP-hep 6-epimerase</shortName>
        <shortName evidence="4">AGME</shortName>
    </alternativeName>
</protein>
<dbReference type="Gene3D" id="3.90.25.10">
    <property type="entry name" value="UDP-galactose 4-epimerase, domain 1"/>
    <property type="match status" value="1"/>
</dbReference>
<feature type="binding site" evidence="4">
    <location>
        <position position="197"/>
    </location>
    <ligand>
        <name>substrate</name>
    </ligand>
</feature>
<comment type="domain">
    <text evidence="4">Contains a large N-terminal NADP-binding domain, and a smaller C-terminal substrate-binding domain.</text>
</comment>
<dbReference type="HAMAP" id="MF_01601">
    <property type="entry name" value="Heptose_epimerase"/>
    <property type="match status" value="1"/>
</dbReference>
<feature type="binding site" evidence="4">
    <location>
        <position position="65"/>
    </location>
    <ligand>
        <name>NADP(+)</name>
        <dbReference type="ChEBI" id="CHEBI:58349"/>
    </ligand>
</feature>
<feature type="binding site" evidence="4">
    <location>
        <position position="224"/>
    </location>
    <ligand>
        <name>substrate</name>
    </ligand>
</feature>
<dbReference type="InterPro" id="IPR036291">
    <property type="entry name" value="NAD(P)-bd_dom_sf"/>
</dbReference>
<dbReference type="Gene3D" id="3.40.50.720">
    <property type="entry name" value="NAD(P)-binding Rossmann-like Domain"/>
    <property type="match status" value="1"/>
</dbReference>
<organism evidence="6 7">
    <name type="scientific">Pseudomonas plecoglossicida</name>
    <dbReference type="NCBI Taxonomy" id="70775"/>
    <lineage>
        <taxon>Bacteria</taxon>
        <taxon>Pseudomonadati</taxon>
        <taxon>Pseudomonadota</taxon>
        <taxon>Gammaproteobacteria</taxon>
        <taxon>Pseudomonadales</taxon>
        <taxon>Pseudomonadaceae</taxon>
        <taxon>Pseudomonas</taxon>
    </lineage>
</organism>
<feature type="binding site" evidence="4">
    <location>
        <position position="303"/>
    </location>
    <ligand>
        <name>substrate</name>
    </ligand>
</feature>
<feature type="domain" description="NAD-dependent epimerase/dehydratase" evidence="5">
    <location>
        <begin position="23"/>
        <end position="252"/>
    </location>
</feature>
<evidence type="ECO:0000256" key="2">
    <source>
        <dbReference type="ARBA" id="ARBA00023235"/>
    </source>
</evidence>
<dbReference type="GO" id="GO:0050661">
    <property type="term" value="F:NADP binding"/>
    <property type="evidence" value="ECO:0007669"/>
    <property type="project" value="InterPro"/>
</dbReference>
<dbReference type="NCBIfam" id="TIGR02197">
    <property type="entry name" value="heptose_epim"/>
    <property type="match status" value="1"/>
</dbReference>
<dbReference type="Proteomes" id="UP000256503">
    <property type="component" value="Chromosome"/>
</dbReference>
<keyword evidence="3 4" id="KW-0119">Carbohydrate metabolism</keyword>
<sequence length="354" mass="39370">MGCGSGQPVARHLIEAGLSVVGVGSNLVKALNLRNETRIIAVDDMTDGDKFRNLADCDIADYLDKDDFLERLRQGQFGKVRAVLHQGACSSTVEGDGRFMMANNYRYSCDLLAAAQDQQIPLLYASSAAVYGAGEVFREDREYEQPLNVYGYSKFLFDQYVRRLLPTVRSQVVGLRYFNVYGPREQHKGAMASVALHCFNQYQAHGKVSLFGRYGDYPSGGHLRDFVSVDDVVKVNLYFLDHPHLSGIFNVGSGRAQPFNDMALAVINRLRGQQGRTPLSLQAALRKGVLEYTAFPEHLRGKYQCYTCADLQGLRSAGFTDATSTVEQGVARYCDWLLARQRPMRMPFTQAGAA</sequence>
<feature type="binding site" evidence="4">
    <location>
        <position position="103"/>
    </location>
    <ligand>
        <name>NADP(+)</name>
        <dbReference type="ChEBI" id="CHEBI:58349"/>
    </ligand>
</feature>
<accession>A0AAD0R224</accession>
<evidence type="ECO:0000256" key="1">
    <source>
        <dbReference type="ARBA" id="ARBA00022857"/>
    </source>
</evidence>
<dbReference type="Pfam" id="PF01370">
    <property type="entry name" value="Epimerase"/>
    <property type="match status" value="1"/>
</dbReference>
<dbReference type="InterPro" id="IPR001509">
    <property type="entry name" value="Epimerase_deHydtase"/>
</dbReference>
<feature type="binding site" evidence="4">
    <location>
        <begin position="86"/>
        <end position="90"/>
    </location>
    <ligand>
        <name>NADP(+)</name>
        <dbReference type="ChEBI" id="CHEBI:58349"/>
    </ligand>
</feature>
<feature type="binding site" evidence="4">
    <location>
        <position position="188"/>
    </location>
    <ligand>
        <name>NADP(+)</name>
        <dbReference type="ChEBI" id="CHEBI:58349"/>
    </ligand>
</feature>
<dbReference type="AlphaFoldDB" id="A0AAD0R224"/>
<dbReference type="GO" id="GO:0005975">
    <property type="term" value="P:carbohydrate metabolic process"/>
    <property type="evidence" value="ECO:0007669"/>
    <property type="project" value="UniProtKB-UniRule"/>
</dbReference>
<proteinExistence type="inferred from homology"/>
<evidence type="ECO:0000259" key="5">
    <source>
        <dbReference type="Pfam" id="PF01370"/>
    </source>
</evidence>
<feature type="binding site" evidence="4">
    <location>
        <position position="50"/>
    </location>
    <ligand>
        <name>NADP(+)</name>
        <dbReference type="ChEBI" id="CHEBI:58349"/>
    </ligand>
</feature>
<comment type="similarity">
    <text evidence="4">Belongs to the NAD(P)-dependent epimerase/dehydratase family. HldD subfamily.</text>
</comment>
<evidence type="ECO:0000313" key="7">
    <source>
        <dbReference type="Proteomes" id="UP000256503"/>
    </source>
</evidence>
<dbReference type="SUPFAM" id="SSF51735">
    <property type="entry name" value="NAD(P)-binding Rossmann-fold domains"/>
    <property type="match status" value="1"/>
</dbReference>
<keyword evidence="2 4" id="KW-0413">Isomerase</keyword>
<comment type="cofactor">
    <cofactor evidence="4">
        <name>NADP(+)</name>
        <dbReference type="ChEBI" id="CHEBI:58349"/>
    </cofactor>
    <text evidence="4">Binds 1 NADP(+) per subunit.</text>
</comment>
<comment type="function">
    <text evidence="4">Catalyzes the interconversion between ADP-D-glycero-beta-D-manno-heptose and ADP-L-glycero-beta-D-manno-heptose via an epimerization at carbon 6 of the heptose.</text>
</comment>
<dbReference type="CDD" id="cd05248">
    <property type="entry name" value="ADP_GME_SDR_e"/>
    <property type="match status" value="1"/>
</dbReference>
<keyword evidence="1 4" id="KW-0521">NADP</keyword>
<feature type="binding site" evidence="4">
    <location>
        <begin position="43"/>
        <end position="44"/>
    </location>
    <ligand>
        <name>NADP(+)</name>
        <dbReference type="ChEBI" id="CHEBI:58349"/>
    </ligand>
</feature>
<dbReference type="EMBL" id="CP031146">
    <property type="protein sequence ID" value="AXM98943.1"/>
    <property type="molecule type" value="Genomic_DNA"/>
</dbReference>
<feature type="binding site" evidence="4">
    <location>
        <position position="154"/>
    </location>
    <ligand>
        <name>NADP(+)</name>
        <dbReference type="ChEBI" id="CHEBI:58349"/>
    </ligand>
</feature>
<comment type="pathway">
    <text evidence="4">Nucleotide-sugar biosynthesis; ADP-L-glycero-beta-D-manno-heptose biosynthesis; ADP-L-glycero-beta-D-manno-heptose from D-glycero-beta-D-manno-heptose 7-phosphate: step 4/4.</text>
</comment>
<feature type="binding site" evidence="4">
    <location>
        <begin position="22"/>
        <end position="23"/>
    </location>
    <ligand>
        <name>NADP(+)</name>
        <dbReference type="ChEBI" id="CHEBI:58349"/>
    </ligand>
</feature>
<feature type="binding site" evidence="4">
    <location>
        <begin position="211"/>
        <end position="214"/>
    </location>
    <ligand>
        <name>substrate</name>
    </ligand>
</feature>
<dbReference type="EC" id="5.1.3.20" evidence="4"/>